<dbReference type="EMBL" id="CP014806">
    <property type="protein sequence ID" value="AMW98438.1"/>
    <property type="molecule type" value="Genomic_DNA"/>
</dbReference>
<dbReference type="RefSeq" id="WP_066785462.1">
    <property type="nucleotide sequence ID" value="NZ_CP014806.1"/>
</dbReference>
<accession>A0A143H9N8</accession>
<keyword evidence="3" id="KW-1185">Reference proteome</keyword>
<dbReference type="Proteomes" id="UP000076021">
    <property type="component" value="Chromosome"/>
</dbReference>
<organism evidence="1 3">
    <name type="scientific">Rummeliibacillus stabekisii</name>
    <dbReference type="NCBI Taxonomy" id="241244"/>
    <lineage>
        <taxon>Bacteria</taxon>
        <taxon>Bacillati</taxon>
        <taxon>Bacillota</taxon>
        <taxon>Bacilli</taxon>
        <taxon>Bacillales</taxon>
        <taxon>Caryophanaceae</taxon>
        <taxon>Rummeliibacillus</taxon>
    </lineage>
</organism>
<evidence type="ECO:0000313" key="3">
    <source>
        <dbReference type="Proteomes" id="UP000076021"/>
    </source>
</evidence>
<dbReference type="AlphaFoldDB" id="A0A143H9N8"/>
<evidence type="ECO:0000313" key="2">
    <source>
        <dbReference type="EMBL" id="AMW99218.1"/>
    </source>
</evidence>
<evidence type="ECO:0000313" key="1">
    <source>
        <dbReference type="EMBL" id="AMW98438.1"/>
    </source>
</evidence>
<dbReference type="KEGG" id="rst:ATY39_06915"/>
<protein>
    <submittedName>
        <fullName evidence="1">Uncharacterized protein</fullName>
    </submittedName>
</protein>
<proteinExistence type="predicted"/>
<reference evidence="3" key="2">
    <citation type="submission" date="2016-03" db="EMBL/GenBank/DDBJ databases">
        <authorList>
            <person name="Ploux O."/>
        </authorList>
    </citation>
    <scope>NUCLEOTIDE SEQUENCE [LARGE SCALE GENOMIC DNA]</scope>
    <source>
        <strain evidence="3">PP9</strain>
    </source>
</reference>
<name>A0A143H9N8_9BACL</name>
<sequence length="63" mass="7267">MLVDLVYPADVHLEKKRLKLSEIEVQVLLSSKKVGSQKHYYTVDEFIFEDTPNGSVLTVKLKF</sequence>
<dbReference type="STRING" id="241244.ATY39_02715"/>
<reference evidence="1 3" key="1">
    <citation type="journal article" date="2016" name="Genome Announc.">
        <title>Whole-Genome Sequence of Rummeliibacillus stabekisii Strain PP9 Isolated from Antarctic Soil.</title>
        <authorList>
            <person name="da Mota F.F."/>
            <person name="Vollu R.E."/>
            <person name="Jurelevicius D."/>
            <person name="Seldin L."/>
        </authorList>
    </citation>
    <scope>NUCLEOTIDE SEQUENCE [LARGE SCALE GENOMIC DNA]</scope>
    <source>
        <strain evidence="1 3">PP9</strain>
    </source>
</reference>
<dbReference type="EMBL" id="CP014806">
    <property type="protein sequence ID" value="AMW99218.1"/>
    <property type="molecule type" value="Genomic_DNA"/>
</dbReference>
<gene>
    <name evidence="1" type="ORF">ATY39_02715</name>
    <name evidence="2" type="ORF">ATY39_06915</name>
</gene>
<dbReference type="KEGG" id="rst:ATY39_02715"/>